<dbReference type="AlphaFoldDB" id="L1JSR7"/>
<dbReference type="RefSeq" id="XP_005838210.1">
    <property type="nucleotide sequence ID" value="XM_005838153.1"/>
</dbReference>
<dbReference type="Proteomes" id="UP000011087">
    <property type="component" value="Unassembled WGS sequence"/>
</dbReference>
<protein>
    <submittedName>
        <fullName evidence="2 3">Uncharacterized protein</fullName>
    </submittedName>
</protein>
<keyword evidence="4" id="KW-1185">Reference proteome</keyword>
<dbReference type="KEGG" id="gtt:GUITHDRAFT_103148"/>
<proteinExistence type="predicted"/>
<name>L1JSR7_GUITC</name>
<dbReference type="EnsemblProtists" id="EKX51230">
    <property type="protein sequence ID" value="EKX51230"/>
    <property type="gene ID" value="GUITHDRAFT_103148"/>
</dbReference>
<reference evidence="2 4" key="1">
    <citation type="journal article" date="2012" name="Nature">
        <title>Algal genomes reveal evolutionary mosaicism and the fate of nucleomorphs.</title>
        <authorList>
            <consortium name="DOE Joint Genome Institute"/>
            <person name="Curtis B.A."/>
            <person name="Tanifuji G."/>
            <person name="Burki F."/>
            <person name="Gruber A."/>
            <person name="Irimia M."/>
            <person name="Maruyama S."/>
            <person name="Arias M.C."/>
            <person name="Ball S.G."/>
            <person name="Gile G.H."/>
            <person name="Hirakawa Y."/>
            <person name="Hopkins J.F."/>
            <person name="Kuo A."/>
            <person name="Rensing S.A."/>
            <person name="Schmutz J."/>
            <person name="Symeonidi A."/>
            <person name="Elias M."/>
            <person name="Eveleigh R.J."/>
            <person name="Herman E.K."/>
            <person name="Klute M.J."/>
            <person name="Nakayama T."/>
            <person name="Obornik M."/>
            <person name="Reyes-Prieto A."/>
            <person name="Armbrust E.V."/>
            <person name="Aves S.J."/>
            <person name="Beiko R.G."/>
            <person name="Coutinho P."/>
            <person name="Dacks J.B."/>
            <person name="Durnford D.G."/>
            <person name="Fast N.M."/>
            <person name="Green B.R."/>
            <person name="Grisdale C.J."/>
            <person name="Hempel F."/>
            <person name="Henrissat B."/>
            <person name="Hoppner M.P."/>
            <person name="Ishida K."/>
            <person name="Kim E."/>
            <person name="Koreny L."/>
            <person name="Kroth P.G."/>
            <person name="Liu Y."/>
            <person name="Malik S.B."/>
            <person name="Maier U.G."/>
            <person name="McRose D."/>
            <person name="Mock T."/>
            <person name="Neilson J.A."/>
            <person name="Onodera N.T."/>
            <person name="Poole A.M."/>
            <person name="Pritham E.J."/>
            <person name="Richards T.A."/>
            <person name="Rocap G."/>
            <person name="Roy S.W."/>
            <person name="Sarai C."/>
            <person name="Schaack S."/>
            <person name="Shirato S."/>
            <person name="Slamovits C.H."/>
            <person name="Spencer D.F."/>
            <person name="Suzuki S."/>
            <person name="Worden A.Z."/>
            <person name="Zauner S."/>
            <person name="Barry K."/>
            <person name="Bell C."/>
            <person name="Bharti A.K."/>
            <person name="Crow J.A."/>
            <person name="Grimwood J."/>
            <person name="Kramer R."/>
            <person name="Lindquist E."/>
            <person name="Lucas S."/>
            <person name="Salamov A."/>
            <person name="McFadden G.I."/>
            <person name="Lane C.E."/>
            <person name="Keeling P.J."/>
            <person name="Gray M.W."/>
            <person name="Grigoriev I.V."/>
            <person name="Archibald J.M."/>
        </authorList>
    </citation>
    <scope>NUCLEOTIDE SEQUENCE</scope>
    <source>
        <strain evidence="2 4">CCMP2712</strain>
    </source>
</reference>
<dbReference type="GeneID" id="17308024"/>
<evidence type="ECO:0000256" key="1">
    <source>
        <dbReference type="SAM" id="MobiDB-lite"/>
    </source>
</evidence>
<feature type="region of interest" description="Disordered" evidence="1">
    <location>
        <begin position="176"/>
        <end position="215"/>
    </location>
</feature>
<evidence type="ECO:0000313" key="4">
    <source>
        <dbReference type="Proteomes" id="UP000011087"/>
    </source>
</evidence>
<dbReference type="EMBL" id="JH992976">
    <property type="protein sequence ID" value="EKX51230.1"/>
    <property type="molecule type" value="Genomic_DNA"/>
</dbReference>
<reference evidence="3" key="3">
    <citation type="submission" date="2016-03" db="UniProtKB">
        <authorList>
            <consortium name="EnsemblProtists"/>
        </authorList>
    </citation>
    <scope>IDENTIFICATION</scope>
</reference>
<evidence type="ECO:0000313" key="3">
    <source>
        <dbReference type="EnsemblProtists" id="EKX51230"/>
    </source>
</evidence>
<reference evidence="4" key="2">
    <citation type="submission" date="2012-11" db="EMBL/GenBank/DDBJ databases">
        <authorList>
            <person name="Kuo A."/>
            <person name="Curtis B.A."/>
            <person name="Tanifuji G."/>
            <person name="Burki F."/>
            <person name="Gruber A."/>
            <person name="Irimia M."/>
            <person name="Maruyama S."/>
            <person name="Arias M.C."/>
            <person name="Ball S.G."/>
            <person name="Gile G.H."/>
            <person name="Hirakawa Y."/>
            <person name="Hopkins J.F."/>
            <person name="Rensing S.A."/>
            <person name="Schmutz J."/>
            <person name="Symeonidi A."/>
            <person name="Elias M."/>
            <person name="Eveleigh R.J."/>
            <person name="Herman E.K."/>
            <person name="Klute M.J."/>
            <person name="Nakayama T."/>
            <person name="Obornik M."/>
            <person name="Reyes-Prieto A."/>
            <person name="Armbrust E.V."/>
            <person name="Aves S.J."/>
            <person name="Beiko R.G."/>
            <person name="Coutinho P."/>
            <person name="Dacks J.B."/>
            <person name="Durnford D.G."/>
            <person name="Fast N.M."/>
            <person name="Green B.R."/>
            <person name="Grisdale C."/>
            <person name="Hempe F."/>
            <person name="Henrissat B."/>
            <person name="Hoppner M.P."/>
            <person name="Ishida K.-I."/>
            <person name="Kim E."/>
            <person name="Koreny L."/>
            <person name="Kroth P.G."/>
            <person name="Liu Y."/>
            <person name="Malik S.-B."/>
            <person name="Maier U.G."/>
            <person name="McRose D."/>
            <person name="Mock T."/>
            <person name="Neilson J.A."/>
            <person name="Onodera N.T."/>
            <person name="Poole A.M."/>
            <person name="Pritham E.J."/>
            <person name="Richards T.A."/>
            <person name="Rocap G."/>
            <person name="Roy S.W."/>
            <person name="Sarai C."/>
            <person name="Schaack S."/>
            <person name="Shirato S."/>
            <person name="Slamovits C.H."/>
            <person name="Spencer D.F."/>
            <person name="Suzuki S."/>
            <person name="Worden A.Z."/>
            <person name="Zauner S."/>
            <person name="Barry K."/>
            <person name="Bell C."/>
            <person name="Bharti A.K."/>
            <person name="Crow J.A."/>
            <person name="Grimwood J."/>
            <person name="Kramer R."/>
            <person name="Lindquist E."/>
            <person name="Lucas S."/>
            <person name="Salamov A."/>
            <person name="McFadden G.I."/>
            <person name="Lane C.E."/>
            <person name="Keeling P.J."/>
            <person name="Gray M.W."/>
            <person name="Grigoriev I.V."/>
            <person name="Archibald J.M."/>
        </authorList>
    </citation>
    <scope>NUCLEOTIDE SEQUENCE</scope>
    <source>
        <strain evidence="4">CCMP2712</strain>
    </source>
</reference>
<evidence type="ECO:0000313" key="2">
    <source>
        <dbReference type="EMBL" id="EKX51230.1"/>
    </source>
</evidence>
<dbReference type="PaxDb" id="55529-EKX51230"/>
<feature type="region of interest" description="Disordered" evidence="1">
    <location>
        <begin position="1"/>
        <end position="27"/>
    </location>
</feature>
<dbReference type="HOGENOM" id="CLU_935213_0_0_1"/>
<gene>
    <name evidence="2" type="ORF">GUITHDRAFT_103148</name>
</gene>
<sequence length="298" mass="33528">MEQPVEAEDPIGAPPRVGTDVEGPQGDGEQRKLEIILQCVMQFHDGAIFDEVKKEKTMKQVQEMLNGHPMFAGQLMLNTLKDKWRKIEKRAEEIANGGEEKWVRLWQNGDGELSEMHKLILDLAGRMRAMKDRKEWEKRDAEGMQKNARKRLLEAMETTAKRRGYNNAAQAEEWLEEEGGSYGRGTSGGLQKRAKQDPALHPNRKGPNHNSRSLSSDRVALVLGQQDRLCNVLESSLANDIAVLEQFWKAQILMARAAKMNAQAARTKEVAAAINAFVAAQEKGVYLPRGLMKLLEDD</sequence>
<organism evidence="2">
    <name type="scientific">Guillardia theta (strain CCMP2712)</name>
    <name type="common">Cryptophyte</name>
    <dbReference type="NCBI Taxonomy" id="905079"/>
    <lineage>
        <taxon>Eukaryota</taxon>
        <taxon>Cryptophyceae</taxon>
        <taxon>Pyrenomonadales</taxon>
        <taxon>Geminigeraceae</taxon>
        <taxon>Guillardia</taxon>
    </lineage>
</organism>
<accession>L1JSR7</accession>